<dbReference type="EMBL" id="KL648535">
    <property type="protein sequence ID" value="KEY69174.1"/>
    <property type="molecule type" value="Genomic_DNA"/>
</dbReference>
<proteinExistence type="predicted"/>
<name>A0A084AV45_STACB</name>
<dbReference type="HOGENOM" id="CLU_1918448_0_0_1"/>
<evidence type="ECO:0000313" key="2">
    <source>
        <dbReference type="EMBL" id="KEY69174.1"/>
    </source>
</evidence>
<feature type="region of interest" description="Disordered" evidence="1">
    <location>
        <begin position="103"/>
        <end position="132"/>
    </location>
</feature>
<protein>
    <submittedName>
        <fullName evidence="2">Uncharacterized protein</fullName>
    </submittedName>
</protein>
<evidence type="ECO:0000256" key="1">
    <source>
        <dbReference type="SAM" id="MobiDB-lite"/>
    </source>
</evidence>
<sequence>MWGPLNQRKVHSADFPNVGFVWVGRVSHHLWEDLVQGIGFAMMKPERSTYLCFLALPPQTVAATSDWTSPSLSSHRDEITVSTYRHSLSPGAVISCPIQLSGEAPGQPLKSESRQAPQLTGRRPVPLMLHPA</sequence>
<accession>A0A084AV45</accession>
<organism evidence="2 3">
    <name type="scientific">Stachybotrys chartarum (strain CBS 109288 / IBT 7711)</name>
    <name type="common">Toxic black mold</name>
    <name type="synonym">Stilbospora chartarum</name>
    <dbReference type="NCBI Taxonomy" id="1280523"/>
    <lineage>
        <taxon>Eukaryota</taxon>
        <taxon>Fungi</taxon>
        <taxon>Dikarya</taxon>
        <taxon>Ascomycota</taxon>
        <taxon>Pezizomycotina</taxon>
        <taxon>Sordariomycetes</taxon>
        <taxon>Hypocreomycetidae</taxon>
        <taxon>Hypocreales</taxon>
        <taxon>Stachybotryaceae</taxon>
        <taxon>Stachybotrys</taxon>
    </lineage>
</organism>
<dbReference type="AlphaFoldDB" id="A0A084AV45"/>
<dbReference type="Proteomes" id="UP000028045">
    <property type="component" value="Unassembled WGS sequence"/>
</dbReference>
<gene>
    <name evidence="2" type="ORF">S7711_10913</name>
</gene>
<evidence type="ECO:0000313" key="3">
    <source>
        <dbReference type="Proteomes" id="UP000028045"/>
    </source>
</evidence>
<reference evidence="2 3" key="1">
    <citation type="journal article" date="2014" name="BMC Genomics">
        <title>Comparative genome sequencing reveals chemotype-specific gene clusters in the toxigenic black mold Stachybotrys.</title>
        <authorList>
            <person name="Semeiks J."/>
            <person name="Borek D."/>
            <person name="Otwinowski Z."/>
            <person name="Grishin N.V."/>
        </authorList>
    </citation>
    <scope>NUCLEOTIDE SEQUENCE [LARGE SCALE GENOMIC DNA]</scope>
    <source>
        <strain evidence="3">CBS 109288 / IBT 7711</strain>
    </source>
</reference>
<keyword evidence="3" id="KW-1185">Reference proteome</keyword>